<comment type="caution">
    <text evidence="2">The sequence shown here is derived from an EMBL/GenBank/DDBJ whole genome shotgun (WGS) entry which is preliminary data.</text>
</comment>
<dbReference type="SUPFAM" id="SSF81442">
    <property type="entry name" value="Cytochrome c oxidase subunit I-like"/>
    <property type="match status" value="1"/>
</dbReference>
<organism evidence="2 3">
    <name type="scientific">candidate division GN15 bacterium</name>
    <dbReference type="NCBI Taxonomy" id="2072418"/>
    <lineage>
        <taxon>Bacteria</taxon>
        <taxon>candidate division GN15</taxon>
    </lineage>
</organism>
<keyword evidence="1" id="KW-0472">Membrane</keyword>
<protein>
    <submittedName>
        <fullName evidence="2">Cytochrome c oxidase subunit I</fullName>
    </submittedName>
</protein>
<feature type="non-terminal residue" evidence="2">
    <location>
        <position position="67"/>
    </location>
</feature>
<evidence type="ECO:0000256" key="1">
    <source>
        <dbReference type="SAM" id="Phobius"/>
    </source>
</evidence>
<evidence type="ECO:0000313" key="2">
    <source>
        <dbReference type="EMBL" id="PWB73661.1"/>
    </source>
</evidence>
<keyword evidence="1" id="KW-1133">Transmembrane helix</keyword>
<dbReference type="InterPro" id="IPR036927">
    <property type="entry name" value="Cyt_c_oxase-like_su1_sf"/>
</dbReference>
<feature type="transmembrane region" description="Helical" evidence="1">
    <location>
        <begin position="33"/>
        <end position="53"/>
    </location>
</feature>
<keyword evidence="1" id="KW-0812">Transmembrane</keyword>
<dbReference type="Gene3D" id="1.20.210.10">
    <property type="entry name" value="Cytochrome c oxidase-like, subunit I domain"/>
    <property type="match status" value="1"/>
</dbReference>
<dbReference type="Proteomes" id="UP000250918">
    <property type="component" value="Unassembled WGS sequence"/>
</dbReference>
<gene>
    <name evidence="2" type="ORF">C3F09_04975</name>
</gene>
<evidence type="ECO:0000313" key="3">
    <source>
        <dbReference type="Proteomes" id="UP000250918"/>
    </source>
</evidence>
<dbReference type="AlphaFoldDB" id="A0A855X8K8"/>
<sequence>MNSVPAIPEYNYLHYPKGLKSWLLTRDHKRIGVMYFVAIMTFFVAGGLLAIAMRTELLSPHGLMMSS</sequence>
<accession>A0A855X8K8</accession>
<dbReference type="EMBL" id="PQAP01000050">
    <property type="protein sequence ID" value="PWB73661.1"/>
    <property type="molecule type" value="Genomic_DNA"/>
</dbReference>
<proteinExistence type="predicted"/>
<name>A0A855X8K8_9BACT</name>
<reference evidence="2 3" key="1">
    <citation type="journal article" date="2018" name="ISME J.">
        <title>A methanotrophic archaeon couples anaerobic oxidation of methane to Fe(III) reduction.</title>
        <authorList>
            <person name="Cai C."/>
            <person name="Leu A.O."/>
            <person name="Xie G.J."/>
            <person name="Guo J."/>
            <person name="Feng Y."/>
            <person name="Zhao J.X."/>
            <person name="Tyson G.W."/>
            <person name="Yuan Z."/>
            <person name="Hu S."/>
        </authorList>
    </citation>
    <scope>NUCLEOTIDE SEQUENCE [LARGE SCALE GENOMIC DNA]</scope>
    <source>
        <strain evidence="2">FeB_12</strain>
    </source>
</reference>